<reference evidence="6 7" key="1">
    <citation type="journal article" date="2013" name="Front. Microbiol.">
        <title>The genome of the endophytic bacterium H. frisingense GSF30(T) identifies diverse strategies in the Herbaspirillum genus to interact with plants.</title>
        <authorList>
            <person name="Straub D."/>
            <person name="Rothballer M."/>
            <person name="Hartmann A."/>
            <person name="Ludewig U."/>
        </authorList>
    </citation>
    <scope>NUCLEOTIDE SEQUENCE [LARGE SCALE GENOMIC DNA]</scope>
    <source>
        <strain evidence="6 7">GSF30</strain>
    </source>
</reference>
<accession>A0AAI9IIZ7</accession>
<dbReference type="InterPro" id="IPR055178">
    <property type="entry name" value="RsdA/BaiN/AoA(So)-like_dom"/>
</dbReference>
<keyword evidence="3" id="KW-0274">FAD</keyword>
<organism evidence="6 7">
    <name type="scientific">Herbaspirillum frisingense GSF30</name>
    <dbReference type="NCBI Taxonomy" id="864073"/>
    <lineage>
        <taxon>Bacteria</taxon>
        <taxon>Pseudomonadati</taxon>
        <taxon>Pseudomonadota</taxon>
        <taxon>Betaproteobacteria</taxon>
        <taxon>Burkholderiales</taxon>
        <taxon>Oxalobacteraceae</taxon>
        <taxon>Herbaspirillum</taxon>
    </lineage>
</organism>
<evidence type="ECO:0000256" key="2">
    <source>
        <dbReference type="ARBA" id="ARBA00022630"/>
    </source>
</evidence>
<dbReference type="InterPro" id="IPR004792">
    <property type="entry name" value="BaiN-like"/>
</dbReference>
<dbReference type="Proteomes" id="UP000006772">
    <property type="component" value="Unassembled WGS sequence"/>
</dbReference>
<evidence type="ECO:0000313" key="7">
    <source>
        <dbReference type="Proteomes" id="UP000006772"/>
    </source>
</evidence>
<feature type="domain" description="RsdA/BaiN/AoA(So)-like insert" evidence="5">
    <location>
        <begin position="220"/>
        <end position="376"/>
    </location>
</feature>
<dbReference type="NCBIfam" id="TIGR03862">
    <property type="entry name" value="flavo_PP4765"/>
    <property type="match status" value="1"/>
</dbReference>
<dbReference type="Pfam" id="PF03486">
    <property type="entry name" value="HI0933_like"/>
    <property type="match status" value="1"/>
</dbReference>
<feature type="domain" description="RsdA/BaiN/AoA(So)-like Rossmann fold-like" evidence="4">
    <location>
        <begin position="34"/>
        <end position="427"/>
    </location>
</feature>
<dbReference type="InterPro" id="IPR057661">
    <property type="entry name" value="RsdA/BaiN/AoA(So)_Rossmann"/>
</dbReference>
<dbReference type="NCBIfam" id="TIGR00275">
    <property type="entry name" value="aminoacetone oxidase family FAD-binding enzyme"/>
    <property type="match status" value="1"/>
</dbReference>
<dbReference type="PRINTS" id="PR00420">
    <property type="entry name" value="RNGMNOXGNASE"/>
</dbReference>
<dbReference type="Gene3D" id="3.50.50.60">
    <property type="entry name" value="FAD/NAD(P)-binding domain"/>
    <property type="match status" value="1"/>
</dbReference>
<dbReference type="Gene3D" id="2.40.30.10">
    <property type="entry name" value="Translation factors"/>
    <property type="match status" value="1"/>
</dbReference>
<evidence type="ECO:0000313" key="6">
    <source>
        <dbReference type="EMBL" id="EOA06899.1"/>
    </source>
</evidence>
<protein>
    <submittedName>
        <fullName evidence="6">Flavoprotein oxidoreductase</fullName>
    </submittedName>
</protein>
<dbReference type="InterPro" id="IPR036188">
    <property type="entry name" value="FAD/NAD-bd_sf"/>
</dbReference>
<dbReference type="InterPro" id="IPR022460">
    <property type="entry name" value="Flavoprotein_PP4765"/>
</dbReference>
<dbReference type="PANTHER" id="PTHR42887">
    <property type="entry name" value="OS12G0638800 PROTEIN"/>
    <property type="match status" value="1"/>
</dbReference>
<comment type="caution">
    <text evidence="6">The sequence shown here is derived from an EMBL/GenBank/DDBJ whole genome shotgun (WGS) entry which is preliminary data.</text>
</comment>
<dbReference type="EMBL" id="AEEC02000001">
    <property type="protein sequence ID" value="EOA06899.1"/>
    <property type="molecule type" value="Genomic_DNA"/>
</dbReference>
<dbReference type="PANTHER" id="PTHR42887:SF1">
    <property type="entry name" value="BLR3961 PROTEIN"/>
    <property type="match status" value="1"/>
</dbReference>
<name>A0AAI9IIZ7_9BURK</name>
<sequence>MCGNRVRSAQAGGIIPRMTQMQTLPSNTPGNGRAIVIGAGPAGLMAAEVLAAHGLAVDVYDAMPSAGRKFLLAGRGGMNITHSEAQPDFLPRYGNRREQVAPFVRRFDADRLRQWIHDLGIETFVGSSGRVFPREMKAAPLLRAWLHRLRESGVRLHMRHRWLGWQDDGSLRLAGPEGDISVRADAVVLALGGASWPRLGSDGSWVPLLRERQVEVAALQPSNCGFELDWSEHFRERFAGQPVKPVVASTALPSGGVQNRRGEFIVTAQGIEGSLVYAMSAALRETIASTGSARLYLDLLPDWSLEKVEAELAHPRGARSLSSHLQSRLHLKGVKAGLLRELMSKEDFADMGKLARAIKALPLPVLRPRPIEEAISSAGGVSFEALDDALMLRALPGVFCAGEMLDWEAPTGGYLLTACFATGHAAGLGVVQWLKDEGRHAGLATPSTEGQK</sequence>
<proteinExistence type="predicted"/>
<evidence type="ECO:0000259" key="5">
    <source>
        <dbReference type="Pfam" id="PF22780"/>
    </source>
</evidence>
<evidence type="ECO:0000256" key="1">
    <source>
        <dbReference type="ARBA" id="ARBA00001974"/>
    </source>
</evidence>
<dbReference type="InterPro" id="IPR023166">
    <property type="entry name" value="BaiN-like_dom_sf"/>
</dbReference>
<dbReference type="SUPFAM" id="SSF51905">
    <property type="entry name" value="FAD/NAD(P)-binding domain"/>
    <property type="match status" value="1"/>
</dbReference>
<evidence type="ECO:0000256" key="3">
    <source>
        <dbReference type="ARBA" id="ARBA00022827"/>
    </source>
</evidence>
<dbReference type="SUPFAM" id="SSF160996">
    <property type="entry name" value="HI0933 insert domain-like"/>
    <property type="match status" value="1"/>
</dbReference>
<evidence type="ECO:0000259" key="4">
    <source>
        <dbReference type="Pfam" id="PF03486"/>
    </source>
</evidence>
<keyword evidence="2" id="KW-0285">Flavoprotein</keyword>
<dbReference type="Gene3D" id="1.10.8.260">
    <property type="entry name" value="HI0933 insert domain-like"/>
    <property type="match status" value="1"/>
</dbReference>
<gene>
    <name evidence="6" type="ORF">HFRIS_001265</name>
</gene>
<dbReference type="Pfam" id="PF22780">
    <property type="entry name" value="HI0933_like_1st"/>
    <property type="match status" value="1"/>
</dbReference>
<comment type="cofactor">
    <cofactor evidence="1">
        <name>FAD</name>
        <dbReference type="ChEBI" id="CHEBI:57692"/>
    </cofactor>
</comment>
<dbReference type="AlphaFoldDB" id="A0AAI9IIZ7"/>